<protein>
    <submittedName>
        <fullName evidence="2">Uncharacterized protein</fullName>
    </submittedName>
</protein>
<proteinExistence type="predicted"/>
<feature type="region of interest" description="Disordered" evidence="1">
    <location>
        <begin position="284"/>
        <end position="386"/>
    </location>
</feature>
<evidence type="ECO:0000313" key="3">
    <source>
        <dbReference type="Proteomes" id="UP001172155"/>
    </source>
</evidence>
<feature type="compositionally biased region" description="Low complexity" evidence="1">
    <location>
        <begin position="317"/>
        <end position="328"/>
    </location>
</feature>
<dbReference type="EMBL" id="JAUKUD010000007">
    <property type="protein sequence ID" value="KAK0737763.1"/>
    <property type="molecule type" value="Genomic_DNA"/>
</dbReference>
<feature type="compositionally biased region" description="Low complexity" evidence="1">
    <location>
        <begin position="297"/>
        <end position="309"/>
    </location>
</feature>
<feature type="region of interest" description="Disordered" evidence="1">
    <location>
        <begin position="207"/>
        <end position="228"/>
    </location>
</feature>
<evidence type="ECO:0000313" key="2">
    <source>
        <dbReference type="EMBL" id="KAK0737763.1"/>
    </source>
</evidence>
<dbReference type="AlphaFoldDB" id="A0AA40EIE8"/>
<organism evidence="2 3">
    <name type="scientific">Schizothecium vesticola</name>
    <dbReference type="NCBI Taxonomy" id="314040"/>
    <lineage>
        <taxon>Eukaryota</taxon>
        <taxon>Fungi</taxon>
        <taxon>Dikarya</taxon>
        <taxon>Ascomycota</taxon>
        <taxon>Pezizomycotina</taxon>
        <taxon>Sordariomycetes</taxon>
        <taxon>Sordariomycetidae</taxon>
        <taxon>Sordariales</taxon>
        <taxon>Schizotheciaceae</taxon>
        <taxon>Schizothecium</taxon>
    </lineage>
</organism>
<gene>
    <name evidence="2" type="ORF">B0T18DRAFT_394188</name>
</gene>
<feature type="compositionally biased region" description="Pro residues" evidence="1">
    <location>
        <begin position="329"/>
        <end position="338"/>
    </location>
</feature>
<accession>A0AA40EIE8</accession>
<feature type="compositionally biased region" description="Polar residues" evidence="1">
    <location>
        <begin position="369"/>
        <end position="380"/>
    </location>
</feature>
<reference evidence="2" key="1">
    <citation type="submission" date="2023-06" db="EMBL/GenBank/DDBJ databases">
        <title>Genome-scale phylogeny and comparative genomics of the fungal order Sordariales.</title>
        <authorList>
            <consortium name="Lawrence Berkeley National Laboratory"/>
            <person name="Hensen N."/>
            <person name="Bonometti L."/>
            <person name="Westerberg I."/>
            <person name="Brannstrom I.O."/>
            <person name="Guillou S."/>
            <person name="Cros-Aarteil S."/>
            <person name="Calhoun S."/>
            <person name="Haridas S."/>
            <person name="Kuo A."/>
            <person name="Mondo S."/>
            <person name="Pangilinan J."/>
            <person name="Riley R."/>
            <person name="LaButti K."/>
            <person name="Andreopoulos B."/>
            <person name="Lipzen A."/>
            <person name="Chen C."/>
            <person name="Yanf M."/>
            <person name="Daum C."/>
            <person name="Ng V."/>
            <person name="Clum A."/>
            <person name="Steindorff A."/>
            <person name="Ohm R."/>
            <person name="Martin F."/>
            <person name="Silar P."/>
            <person name="Natvig D."/>
            <person name="Lalanne C."/>
            <person name="Gautier V."/>
            <person name="Ament-velasquez S.L."/>
            <person name="Kruys A."/>
            <person name="Hutchinson M.I."/>
            <person name="Powell A.J."/>
            <person name="Barry K."/>
            <person name="Miller A.N."/>
            <person name="Grigoriev I.V."/>
            <person name="Debuchy R."/>
            <person name="Gladieux P."/>
            <person name="Thoren M.H."/>
            <person name="Johannesson H."/>
        </authorList>
    </citation>
    <scope>NUCLEOTIDE SEQUENCE</scope>
    <source>
        <strain evidence="2">SMH3187-1</strain>
    </source>
</reference>
<feature type="compositionally biased region" description="Low complexity" evidence="1">
    <location>
        <begin position="339"/>
        <end position="350"/>
    </location>
</feature>
<keyword evidence="3" id="KW-1185">Reference proteome</keyword>
<sequence>MPRKILTARSAVEKAEKATRAELDKISDQIDAGFGKVTDDLVNVVKAFRASHAELRPDKFGYPIDDQPSLNDMPQPTLPPNKNGDEFEYLDGVDAQGNNIPDCLEIDSDDVTPKALAELAMAAVRITKRHRETAEDMASFEETARRVLKRARIEGTIVEPPRDYQQEHNDQWKAWGEHAAARVHENRLRIRYYDRVGKNREQIWHLPKPAPSEPAVSKPAVPEPPTFQTRAQTIPAPKAARVTKAASISKTVPAPKAIPAPIPSPPRLGKIRIRKEKIVAAAAAAAATPDLSSSPVAIPSTSDASSSPASSPPAPPHASSASPLARLPSAPPPRPPVAAPTSPATAAPLSPEFPDIPDSPPLVRRQPVRRTSNNMKLPSSDSEDSD</sequence>
<evidence type="ECO:0000256" key="1">
    <source>
        <dbReference type="SAM" id="MobiDB-lite"/>
    </source>
</evidence>
<comment type="caution">
    <text evidence="2">The sequence shown here is derived from an EMBL/GenBank/DDBJ whole genome shotgun (WGS) entry which is preliminary data.</text>
</comment>
<name>A0AA40EIE8_9PEZI</name>
<dbReference type="Proteomes" id="UP001172155">
    <property type="component" value="Unassembled WGS sequence"/>
</dbReference>